<comment type="caution">
    <text evidence="15">The sequence shown here is derived from an EMBL/GenBank/DDBJ whole genome shotgun (WGS) entry which is preliminary data.</text>
</comment>
<dbReference type="AlphaFoldDB" id="A0A7W7R3P5"/>
<evidence type="ECO:0000256" key="7">
    <source>
        <dbReference type="ARBA" id="ARBA00022777"/>
    </source>
</evidence>
<evidence type="ECO:0000259" key="14">
    <source>
        <dbReference type="Pfam" id="PF02223"/>
    </source>
</evidence>
<gene>
    <name evidence="11" type="primary">tmk</name>
    <name evidence="15" type="ORF">FHR34_003835</name>
</gene>
<keyword evidence="4 11" id="KW-0808">Transferase</keyword>
<dbReference type="SUPFAM" id="SSF103473">
    <property type="entry name" value="MFS general substrate transporter"/>
    <property type="match status" value="1"/>
</dbReference>
<feature type="transmembrane region" description="Helical" evidence="13">
    <location>
        <begin position="335"/>
        <end position="356"/>
    </location>
</feature>
<feature type="compositionally biased region" description="Basic and acidic residues" evidence="12">
    <location>
        <begin position="1069"/>
        <end position="1082"/>
    </location>
</feature>
<dbReference type="NCBIfam" id="TIGR00041">
    <property type="entry name" value="DTMP_kinase"/>
    <property type="match status" value="1"/>
</dbReference>
<feature type="region of interest" description="Disordered" evidence="12">
    <location>
        <begin position="1"/>
        <end position="28"/>
    </location>
</feature>
<protein>
    <recommendedName>
        <fullName evidence="3 11">Thymidylate kinase</fullName>
        <ecNumber evidence="2 11">2.7.4.9</ecNumber>
    </recommendedName>
    <alternativeName>
        <fullName evidence="11">dTMP kinase</fullName>
    </alternativeName>
</protein>
<dbReference type="GO" id="GO:0004798">
    <property type="term" value="F:dTMP kinase activity"/>
    <property type="evidence" value="ECO:0007669"/>
    <property type="project" value="UniProtKB-UniRule"/>
</dbReference>
<keyword evidence="13" id="KW-1133">Transmembrane helix</keyword>
<feature type="transmembrane region" description="Helical" evidence="13">
    <location>
        <begin position="305"/>
        <end position="329"/>
    </location>
</feature>
<dbReference type="GO" id="GO:0005829">
    <property type="term" value="C:cytosol"/>
    <property type="evidence" value="ECO:0007669"/>
    <property type="project" value="TreeGrafter"/>
</dbReference>
<feature type="transmembrane region" description="Helical" evidence="13">
    <location>
        <begin position="45"/>
        <end position="71"/>
    </location>
</feature>
<evidence type="ECO:0000313" key="16">
    <source>
        <dbReference type="Proteomes" id="UP000540506"/>
    </source>
</evidence>
<evidence type="ECO:0000256" key="8">
    <source>
        <dbReference type="ARBA" id="ARBA00022840"/>
    </source>
</evidence>
<dbReference type="InterPro" id="IPR027417">
    <property type="entry name" value="P-loop_NTPase"/>
</dbReference>
<organism evidence="15 16">
    <name type="scientific">Kitasatospora kifunensis</name>
    <name type="common">Streptomyces kifunensis</name>
    <dbReference type="NCBI Taxonomy" id="58351"/>
    <lineage>
        <taxon>Bacteria</taxon>
        <taxon>Bacillati</taxon>
        <taxon>Actinomycetota</taxon>
        <taxon>Actinomycetes</taxon>
        <taxon>Kitasatosporales</taxon>
        <taxon>Streptomycetaceae</taxon>
        <taxon>Kitasatospora</taxon>
    </lineage>
</organism>
<feature type="compositionally biased region" description="Basic and acidic residues" evidence="12">
    <location>
        <begin position="852"/>
        <end position="874"/>
    </location>
</feature>
<feature type="compositionally biased region" description="Basic and acidic residues" evidence="12">
    <location>
        <begin position="803"/>
        <end position="843"/>
    </location>
</feature>
<dbReference type="GO" id="GO:0006227">
    <property type="term" value="P:dUDP biosynthetic process"/>
    <property type="evidence" value="ECO:0007669"/>
    <property type="project" value="TreeGrafter"/>
</dbReference>
<name>A0A7W7R3P5_KITKI</name>
<dbReference type="InterPro" id="IPR039430">
    <property type="entry name" value="Thymidylate_kin-like_dom"/>
</dbReference>
<evidence type="ECO:0000256" key="5">
    <source>
        <dbReference type="ARBA" id="ARBA00022727"/>
    </source>
</evidence>
<evidence type="ECO:0000256" key="6">
    <source>
        <dbReference type="ARBA" id="ARBA00022741"/>
    </source>
</evidence>
<evidence type="ECO:0000256" key="9">
    <source>
        <dbReference type="ARBA" id="ARBA00048743"/>
    </source>
</evidence>
<feature type="transmembrane region" description="Helical" evidence="13">
    <location>
        <begin position="244"/>
        <end position="264"/>
    </location>
</feature>
<feature type="transmembrane region" description="Helical" evidence="13">
    <location>
        <begin position="393"/>
        <end position="414"/>
    </location>
</feature>
<dbReference type="Pfam" id="PF02223">
    <property type="entry name" value="Thymidylate_kin"/>
    <property type="match status" value="1"/>
</dbReference>
<feature type="binding site" evidence="11">
    <location>
        <begin position="533"/>
        <end position="540"/>
    </location>
    <ligand>
        <name>ATP</name>
        <dbReference type="ChEBI" id="CHEBI:30616"/>
    </ligand>
</feature>
<dbReference type="PANTHER" id="PTHR10344">
    <property type="entry name" value="THYMIDYLATE KINASE"/>
    <property type="match status" value="1"/>
</dbReference>
<dbReference type="InterPro" id="IPR018094">
    <property type="entry name" value="Thymidylate_kinase"/>
</dbReference>
<comment type="catalytic activity">
    <reaction evidence="9 11">
        <text>dTMP + ATP = dTDP + ADP</text>
        <dbReference type="Rhea" id="RHEA:13517"/>
        <dbReference type="ChEBI" id="CHEBI:30616"/>
        <dbReference type="ChEBI" id="CHEBI:58369"/>
        <dbReference type="ChEBI" id="CHEBI:63528"/>
        <dbReference type="ChEBI" id="CHEBI:456216"/>
        <dbReference type="EC" id="2.7.4.9"/>
    </reaction>
</comment>
<reference evidence="15 16" key="1">
    <citation type="submission" date="2020-08" db="EMBL/GenBank/DDBJ databases">
        <title>Sequencing the genomes of 1000 actinobacteria strains.</title>
        <authorList>
            <person name="Klenk H.-P."/>
        </authorList>
    </citation>
    <scope>NUCLEOTIDE SEQUENCE [LARGE SCALE GENOMIC DNA]</scope>
    <source>
        <strain evidence="15 16">DSM 41654</strain>
    </source>
</reference>
<feature type="transmembrane region" description="Helical" evidence="13">
    <location>
        <begin position="211"/>
        <end position="232"/>
    </location>
</feature>
<feature type="compositionally biased region" description="Gly residues" evidence="12">
    <location>
        <begin position="935"/>
        <end position="945"/>
    </location>
</feature>
<feature type="transmembrane region" description="Helical" evidence="13">
    <location>
        <begin position="472"/>
        <end position="492"/>
    </location>
</feature>
<evidence type="ECO:0000256" key="2">
    <source>
        <dbReference type="ARBA" id="ARBA00012980"/>
    </source>
</evidence>
<dbReference type="InterPro" id="IPR036259">
    <property type="entry name" value="MFS_trans_sf"/>
</dbReference>
<dbReference type="EC" id="2.7.4.9" evidence="2 11"/>
<keyword evidence="8 11" id="KW-0067">ATP-binding</keyword>
<dbReference type="Gene3D" id="3.40.50.300">
    <property type="entry name" value="P-loop containing nucleotide triphosphate hydrolases"/>
    <property type="match status" value="1"/>
</dbReference>
<evidence type="ECO:0000313" key="15">
    <source>
        <dbReference type="EMBL" id="MBB4924842.1"/>
    </source>
</evidence>
<feature type="transmembrane region" description="Helical" evidence="13">
    <location>
        <begin position="149"/>
        <end position="168"/>
    </location>
</feature>
<keyword evidence="13" id="KW-0472">Membrane</keyword>
<evidence type="ECO:0000256" key="13">
    <source>
        <dbReference type="SAM" id="Phobius"/>
    </source>
</evidence>
<comment type="similarity">
    <text evidence="1 11">Belongs to the thymidylate kinase family.</text>
</comment>
<feature type="region of interest" description="Disordered" evidence="12">
    <location>
        <begin position="906"/>
        <end position="1088"/>
    </location>
</feature>
<feature type="compositionally biased region" description="Low complexity" evidence="12">
    <location>
        <begin position="981"/>
        <end position="990"/>
    </location>
</feature>
<evidence type="ECO:0000256" key="1">
    <source>
        <dbReference type="ARBA" id="ARBA00009776"/>
    </source>
</evidence>
<evidence type="ECO:0000256" key="4">
    <source>
        <dbReference type="ARBA" id="ARBA00022679"/>
    </source>
</evidence>
<evidence type="ECO:0000256" key="12">
    <source>
        <dbReference type="SAM" id="MobiDB-lite"/>
    </source>
</evidence>
<keyword evidence="7 11" id="KW-0418">Kinase</keyword>
<feature type="transmembrane region" description="Helical" evidence="13">
    <location>
        <begin position="83"/>
        <end position="110"/>
    </location>
</feature>
<keyword evidence="13" id="KW-0812">Transmembrane</keyword>
<dbReference type="PANTHER" id="PTHR10344:SF4">
    <property type="entry name" value="UMP-CMP KINASE 2, MITOCHONDRIAL"/>
    <property type="match status" value="1"/>
</dbReference>
<dbReference type="Proteomes" id="UP000540506">
    <property type="component" value="Unassembled WGS sequence"/>
</dbReference>
<evidence type="ECO:0000256" key="3">
    <source>
        <dbReference type="ARBA" id="ARBA00017144"/>
    </source>
</evidence>
<dbReference type="GO" id="GO:0006233">
    <property type="term" value="P:dTDP biosynthetic process"/>
    <property type="evidence" value="ECO:0007669"/>
    <property type="project" value="InterPro"/>
</dbReference>
<keyword evidence="6 11" id="KW-0547">Nucleotide-binding</keyword>
<dbReference type="SUPFAM" id="SSF52540">
    <property type="entry name" value="P-loop containing nucleoside triphosphate hydrolases"/>
    <property type="match status" value="1"/>
</dbReference>
<feature type="compositionally biased region" description="Low complexity" evidence="12">
    <location>
        <begin position="918"/>
        <end position="934"/>
    </location>
</feature>
<comment type="function">
    <text evidence="10 11">Phosphorylation of dTMP to form dTDP in both de novo and salvage pathways of dTTP synthesis.</text>
</comment>
<dbReference type="GO" id="GO:0005524">
    <property type="term" value="F:ATP binding"/>
    <property type="evidence" value="ECO:0007669"/>
    <property type="project" value="UniProtKB-UniRule"/>
</dbReference>
<feature type="domain" description="Thymidylate kinase-like" evidence="14">
    <location>
        <begin position="531"/>
        <end position="716"/>
    </location>
</feature>
<dbReference type="GO" id="GO:0006235">
    <property type="term" value="P:dTTP biosynthetic process"/>
    <property type="evidence" value="ECO:0007669"/>
    <property type="project" value="UniProtKB-UniRule"/>
</dbReference>
<dbReference type="PROSITE" id="PS01331">
    <property type="entry name" value="THYMIDYLATE_KINASE"/>
    <property type="match status" value="1"/>
</dbReference>
<feature type="transmembrane region" description="Helical" evidence="13">
    <location>
        <begin position="368"/>
        <end position="387"/>
    </location>
</feature>
<dbReference type="CDD" id="cd01672">
    <property type="entry name" value="TMPK"/>
    <property type="match status" value="1"/>
</dbReference>
<feature type="region of interest" description="Disordered" evidence="12">
    <location>
        <begin position="273"/>
        <end position="294"/>
    </location>
</feature>
<evidence type="ECO:0000256" key="11">
    <source>
        <dbReference type="HAMAP-Rule" id="MF_00165"/>
    </source>
</evidence>
<accession>A0A7W7R3P5</accession>
<feature type="compositionally biased region" description="Low complexity" evidence="12">
    <location>
        <begin position="946"/>
        <end position="967"/>
    </location>
</feature>
<keyword evidence="16" id="KW-1185">Reference proteome</keyword>
<dbReference type="EMBL" id="JACHJV010000001">
    <property type="protein sequence ID" value="MBB4924842.1"/>
    <property type="molecule type" value="Genomic_DNA"/>
</dbReference>
<dbReference type="FunFam" id="3.40.50.300:FF:000225">
    <property type="entry name" value="Thymidylate kinase"/>
    <property type="match status" value="1"/>
</dbReference>
<evidence type="ECO:0000256" key="10">
    <source>
        <dbReference type="ARBA" id="ARBA00057735"/>
    </source>
</evidence>
<keyword evidence="5 11" id="KW-0545">Nucleotide biosynthesis</keyword>
<feature type="transmembrane region" description="Helical" evidence="13">
    <location>
        <begin position="430"/>
        <end position="452"/>
    </location>
</feature>
<feature type="region of interest" description="Disordered" evidence="12">
    <location>
        <begin position="803"/>
        <end position="874"/>
    </location>
</feature>
<sequence length="1088" mass="114375">MTSEEQPTPIAEAGAGFPDLPEVAPAGTPGERARALLRLRPYRRLWVTQLLGGTADRLAFLVLLALTVAVASRAEQFGGGYRGVAFALTLVFVVRLAAAALAGVLLLTPVHRLLTTRLDRRWTLIGGDGLRAALVAVAPWWPVWVHGGGASYALLGTVFVAGVAERVWSVAKGATVPTLLPAANPYAPPAEQRPSVGNLATLRTLDMRTGWATLPLAALALIGLTLLNNLFAAFGSHWLREHQVTMAALGAAALFVASAVLLYLQDLPATPSGATPSSPLRGLRAPTDATPGPALGKGRTGSAPYFTFAVAAAYASMAGTAALALLTAAEHGAGPVGYGLLVLAATGLPWLGLRLTRVTLPALSRRRLLAVALLALGAALILAGLVFDFVLILLLTAVAGTAAGIVVGVGRALLAQEVEEARLPRVTEHLYAVLRTVVAGALVALPLLAAGYGEVDYGNRAPGSFTFIHGGAALAVATAGVLTLALAGMVLLKTDDQRGTVPFGRELLEALGRGREIPEHRASGTGFFIALEGGDGAGKSTQAQALAEWIRSKGHEVVLTREPGGSPVGQRLRGLVLDVGNTGLSHRAEALIYAADRAEHVENVIRPALARGAVVITDRYMDSSIAYQGAGRDLAATEVARISRWATGGLVPDLTVVLDVDPLKARERFTEALDRLESEPTEFHARVRAGFLALAAADSVRYLVVDGSTGPALVTTAIRHRLDRELPLSEQEKAARIEQERLAKEEAERRAAEEARKKAEAEAAERKRLELLEQLRAEQAEKERLAKEAADRKAAEEARKRAEEARLKAEEEAKRRAAEEAERKAAEEARLAAEAAERARQEAEIAQQAELQRQRDVQRAEQRRRAEEALQRAEAVRVAEAAAAAAAAANDAAAITAELPRVVGEEDLTEEISEQDRQAAVAAAEAAAAAKAGESGQGGSGGRGAAAGSAGAAPAAGKGAAPAPEQAVEQTAVLPRVQPNGPAAPGGQAPLRPVEERVPPGLWRAEPPTVDPTRELPTVPASQAPQTARPPRPSWAEETPMDDLPSLTDSLLGSREDWARWQQPDPADGEPRGEEDGKTDGKGRKRRK</sequence>
<dbReference type="RefSeq" id="WP_184936718.1">
    <property type="nucleotide sequence ID" value="NZ_JACHJV010000001.1"/>
</dbReference>
<dbReference type="InterPro" id="IPR018095">
    <property type="entry name" value="Thymidylate_kin_CS"/>
</dbReference>
<dbReference type="HAMAP" id="MF_00165">
    <property type="entry name" value="Thymidylate_kinase"/>
    <property type="match status" value="1"/>
</dbReference>
<proteinExistence type="inferred from homology"/>